<dbReference type="GO" id="GO:0006826">
    <property type="term" value="P:iron ion transport"/>
    <property type="evidence" value="ECO:0007669"/>
    <property type="project" value="TreeGrafter"/>
</dbReference>
<dbReference type="Pfam" id="PF08030">
    <property type="entry name" value="NAD_binding_6"/>
    <property type="match status" value="1"/>
</dbReference>
<dbReference type="InterPro" id="IPR013121">
    <property type="entry name" value="Fe_red_NAD-bd_6"/>
</dbReference>
<dbReference type="SUPFAM" id="SSF52343">
    <property type="entry name" value="Ferredoxin reductase-like, C-terminal NADP-linked domain"/>
    <property type="match status" value="1"/>
</dbReference>
<dbReference type="InterPro" id="IPR017938">
    <property type="entry name" value="Riboflavin_synthase-like_b-brl"/>
</dbReference>
<evidence type="ECO:0000256" key="1">
    <source>
        <dbReference type="ARBA" id="ARBA00004651"/>
    </source>
</evidence>
<feature type="transmembrane region" description="Helical" evidence="10">
    <location>
        <begin position="229"/>
        <end position="249"/>
    </location>
</feature>
<dbReference type="AlphaFoldDB" id="A0A1L7UEB2"/>
<evidence type="ECO:0000259" key="11">
    <source>
        <dbReference type="PROSITE" id="PS51384"/>
    </source>
</evidence>
<comment type="subcellular location">
    <subcellularLocation>
        <location evidence="1">Cell membrane</location>
        <topology evidence="1">Multi-pass membrane protein</topology>
    </subcellularLocation>
</comment>
<feature type="compositionally biased region" description="Basic and acidic residues" evidence="9">
    <location>
        <begin position="604"/>
        <end position="622"/>
    </location>
</feature>
<dbReference type="RefSeq" id="XP_041691413.1">
    <property type="nucleotide sequence ID" value="XM_041826098.1"/>
</dbReference>
<dbReference type="CDD" id="cd06186">
    <property type="entry name" value="NOX_Duox_like_FAD_NADP"/>
    <property type="match status" value="1"/>
</dbReference>
<keyword evidence="10" id="KW-0472">Membrane</keyword>
<evidence type="ECO:0000256" key="10">
    <source>
        <dbReference type="SAM" id="Phobius"/>
    </source>
</evidence>
<dbReference type="PANTHER" id="PTHR32361">
    <property type="entry name" value="FERRIC/CUPRIC REDUCTASE TRANSMEMBRANE COMPONENT"/>
    <property type="match status" value="1"/>
</dbReference>
<sequence length="641" mass="72422">MYFSLHPIGLRYLLDSMQLLPTTKDVFGSTTGLYTIGIIALLILLALRPVIIFGLKLALSCSKKPLEFAMLIRVRRRVTGWAMRRILYRKIFRRGSSLDTYTRAQIMFIMFHLSINFAFILVNISSSEEVFSRAGKLAIANAILLYLGPGLDFSTSVLRIGLRAQKQLHASAGYVVVVLSILHAAGAFSKRGWLAVEQIRDLLPALALLGICSLVLPLRALATFLPYELVLFVHNTLALLSGYAIWCHVPADQQLVRATLCVIAGIFLLLLLTRVLIMAYRNHFWFQSISFEQNGTSRYVRIVISLRRPLRVEPGQYINLWTPTTLSSVLQSHPFSIGNCSSEVETQLRMVVDVKRGFTNNLRELAKRCMTSNIAIFAGPYGSRIPVENYETVLLVATGLGFVALSPYLQWLVRAAHNKEIKINPVHLVWQVSSWEQFCAVYDLLGETIQVDNKASGTNVSRENNNTQLQEDKTYVKTSIYYDENGIPPDWAKDMIEQVKKMRKRWKRVHLYEYQMPLADILRKEAATKAADSSVSKPKLIAASVSGDVRDDLVQFATAKSSLFDLIFTDYQPEDDRHSFEDPVNQFKSNINDKQADAGVPLDDSARGKDVRSSYESRNDESCGRIQEFQYKTESYSKDLC</sequence>
<keyword evidence="10" id="KW-0812">Transmembrane</keyword>
<gene>
    <name evidence="12" type="ORF">FMAN_14282</name>
</gene>
<evidence type="ECO:0000256" key="8">
    <source>
        <dbReference type="ARBA" id="ARBA00048483"/>
    </source>
</evidence>
<keyword evidence="4" id="KW-0813">Transport</keyword>
<dbReference type="Pfam" id="PF08022">
    <property type="entry name" value="FAD_binding_8"/>
    <property type="match status" value="1"/>
</dbReference>
<evidence type="ECO:0000313" key="13">
    <source>
        <dbReference type="Proteomes" id="UP000184255"/>
    </source>
</evidence>
<feature type="transmembrane region" description="Helical" evidence="10">
    <location>
        <begin position="137"/>
        <end position="160"/>
    </location>
</feature>
<dbReference type="GeneID" id="65093530"/>
<feature type="transmembrane region" description="Helical" evidence="10">
    <location>
        <begin position="202"/>
        <end position="222"/>
    </location>
</feature>
<feature type="domain" description="FAD-binding FR-type" evidence="11">
    <location>
        <begin position="281"/>
        <end position="387"/>
    </location>
</feature>
<dbReference type="GO" id="GO:0006879">
    <property type="term" value="P:intracellular iron ion homeostasis"/>
    <property type="evidence" value="ECO:0007669"/>
    <property type="project" value="TreeGrafter"/>
</dbReference>
<protein>
    <recommendedName>
        <fullName evidence="3">ferric-chelate reductase (NADPH)</fullName>
        <ecNumber evidence="3">1.16.1.9</ecNumber>
    </recommendedName>
</protein>
<dbReference type="InterPro" id="IPR013112">
    <property type="entry name" value="FAD-bd_8"/>
</dbReference>
<dbReference type="GO" id="GO:0005886">
    <property type="term" value="C:plasma membrane"/>
    <property type="evidence" value="ECO:0007669"/>
    <property type="project" value="UniProtKB-SubCell"/>
</dbReference>
<comment type="catalytic activity">
    <reaction evidence="8">
        <text>2 a Fe(II)-siderophore + NADP(+) + H(+) = 2 a Fe(III)-siderophore + NADPH</text>
        <dbReference type="Rhea" id="RHEA:28795"/>
        <dbReference type="Rhea" id="RHEA-COMP:11342"/>
        <dbReference type="Rhea" id="RHEA-COMP:11344"/>
        <dbReference type="ChEBI" id="CHEBI:15378"/>
        <dbReference type="ChEBI" id="CHEBI:29033"/>
        <dbReference type="ChEBI" id="CHEBI:29034"/>
        <dbReference type="ChEBI" id="CHEBI:57783"/>
        <dbReference type="ChEBI" id="CHEBI:58349"/>
        <dbReference type="EC" id="1.16.1.9"/>
    </reaction>
</comment>
<evidence type="ECO:0000256" key="4">
    <source>
        <dbReference type="ARBA" id="ARBA00022448"/>
    </source>
</evidence>
<evidence type="ECO:0000256" key="2">
    <source>
        <dbReference type="ARBA" id="ARBA00006278"/>
    </source>
</evidence>
<comment type="similarity">
    <text evidence="2">Belongs to the ferric reductase (FRE) family.</text>
</comment>
<keyword evidence="7" id="KW-0560">Oxidoreductase</keyword>
<name>A0A1L7UEB2_FUSMA</name>
<feature type="transmembrane region" description="Helical" evidence="10">
    <location>
        <begin position="33"/>
        <end position="55"/>
    </location>
</feature>
<organism evidence="12 13">
    <name type="scientific">Fusarium mangiferae</name>
    <name type="common">Mango malformation disease fungus</name>
    <dbReference type="NCBI Taxonomy" id="192010"/>
    <lineage>
        <taxon>Eukaryota</taxon>
        <taxon>Fungi</taxon>
        <taxon>Dikarya</taxon>
        <taxon>Ascomycota</taxon>
        <taxon>Pezizomycotina</taxon>
        <taxon>Sordariomycetes</taxon>
        <taxon>Hypocreomycetidae</taxon>
        <taxon>Hypocreales</taxon>
        <taxon>Nectriaceae</taxon>
        <taxon>Fusarium</taxon>
        <taxon>Fusarium fujikuroi species complex</taxon>
    </lineage>
</organism>
<dbReference type="PANTHER" id="PTHR32361:SF26">
    <property type="entry name" value="FAD-BINDING 8 DOMAIN-CONTAINING PROTEIN-RELATED"/>
    <property type="match status" value="1"/>
</dbReference>
<keyword evidence="6" id="KW-0249">Electron transport</keyword>
<reference evidence="13" key="1">
    <citation type="journal article" date="2016" name="Genome Biol. Evol.">
        <title>Comparative 'omics' of the Fusarium fujikuroi species complex highlights differences in genetic potential and metabolite synthesis.</title>
        <authorList>
            <person name="Niehaus E.-M."/>
            <person name="Muensterkoetter M."/>
            <person name="Proctor R.H."/>
            <person name="Brown D.W."/>
            <person name="Sharon A."/>
            <person name="Idan Y."/>
            <person name="Oren-Young L."/>
            <person name="Sieber C.M."/>
            <person name="Novak O."/>
            <person name="Pencik A."/>
            <person name="Tarkowska D."/>
            <person name="Hromadova K."/>
            <person name="Freeman S."/>
            <person name="Maymon M."/>
            <person name="Elazar M."/>
            <person name="Youssef S.A."/>
            <person name="El-Shabrawy E.S.M."/>
            <person name="Shalaby A.B.A."/>
            <person name="Houterman P."/>
            <person name="Brock N.L."/>
            <person name="Burkhardt I."/>
            <person name="Tsavkelova E.A."/>
            <person name="Dickschat J.S."/>
            <person name="Galuszka P."/>
            <person name="Gueldener U."/>
            <person name="Tudzynski B."/>
        </authorList>
    </citation>
    <scope>NUCLEOTIDE SEQUENCE [LARGE SCALE GENOMIC DNA]</scope>
    <source>
        <strain evidence="13">MRC7560</strain>
    </source>
</reference>
<dbReference type="PROSITE" id="PS51384">
    <property type="entry name" value="FAD_FR"/>
    <property type="match status" value="1"/>
</dbReference>
<evidence type="ECO:0000256" key="9">
    <source>
        <dbReference type="SAM" id="MobiDB-lite"/>
    </source>
</evidence>
<dbReference type="Gene3D" id="3.40.50.80">
    <property type="entry name" value="Nucleotide-binding domain of ferredoxin-NADP reductase (FNR) module"/>
    <property type="match status" value="1"/>
</dbReference>
<keyword evidence="5" id="KW-1003">Cell membrane</keyword>
<feature type="region of interest" description="Disordered" evidence="9">
    <location>
        <begin position="590"/>
        <end position="622"/>
    </location>
</feature>
<dbReference type="InterPro" id="IPR051410">
    <property type="entry name" value="Ferric/Cupric_Reductase"/>
</dbReference>
<evidence type="ECO:0000256" key="3">
    <source>
        <dbReference type="ARBA" id="ARBA00012668"/>
    </source>
</evidence>
<dbReference type="EMBL" id="FCQH01000029">
    <property type="protein sequence ID" value="CVL09004.1"/>
    <property type="molecule type" value="Genomic_DNA"/>
</dbReference>
<dbReference type="EC" id="1.16.1.9" evidence="3"/>
<feature type="transmembrane region" description="Helical" evidence="10">
    <location>
        <begin position="106"/>
        <end position="125"/>
    </location>
</feature>
<feature type="transmembrane region" description="Helical" evidence="10">
    <location>
        <begin position="393"/>
        <end position="413"/>
    </location>
</feature>
<comment type="caution">
    <text evidence="12">The sequence shown here is derived from an EMBL/GenBank/DDBJ whole genome shotgun (WGS) entry which is preliminary data.</text>
</comment>
<keyword evidence="10" id="KW-1133">Transmembrane helix</keyword>
<feature type="transmembrane region" description="Helical" evidence="10">
    <location>
        <begin position="172"/>
        <end position="190"/>
    </location>
</feature>
<dbReference type="InterPro" id="IPR017927">
    <property type="entry name" value="FAD-bd_FR_type"/>
</dbReference>
<accession>A0A1L7UEB2</accession>
<evidence type="ECO:0000256" key="6">
    <source>
        <dbReference type="ARBA" id="ARBA00022982"/>
    </source>
</evidence>
<dbReference type="Proteomes" id="UP000184255">
    <property type="component" value="Unassembled WGS sequence"/>
</dbReference>
<evidence type="ECO:0000256" key="7">
    <source>
        <dbReference type="ARBA" id="ARBA00023002"/>
    </source>
</evidence>
<proteinExistence type="inferred from homology"/>
<keyword evidence="13" id="KW-1185">Reference proteome</keyword>
<dbReference type="SUPFAM" id="SSF63380">
    <property type="entry name" value="Riboflavin synthase domain-like"/>
    <property type="match status" value="1"/>
</dbReference>
<dbReference type="GO" id="GO:0052851">
    <property type="term" value="F:ferric-chelate reductase (NADPH) activity"/>
    <property type="evidence" value="ECO:0007669"/>
    <property type="project" value="UniProtKB-EC"/>
</dbReference>
<evidence type="ECO:0000313" key="12">
    <source>
        <dbReference type="EMBL" id="CVL09004.1"/>
    </source>
</evidence>
<dbReference type="InterPro" id="IPR039261">
    <property type="entry name" value="FNR_nucleotide-bd"/>
</dbReference>
<feature type="transmembrane region" description="Helical" evidence="10">
    <location>
        <begin position="255"/>
        <end position="277"/>
    </location>
</feature>
<dbReference type="VEuPathDB" id="FungiDB:FMAN_14282"/>
<dbReference type="GO" id="GO:0015677">
    <property type="term" value="P:copper ion import"/>
    <property type="evidence" value="ECO:0007669"/>
    <property type="project" value="TreeGrafter"/>
</dbReference>
<evidence type="ECO:0000256" key="5">
    <source>
        <dbReference type="ARBA" id="ARBA00022475"/>
    </source>
</evidence>